<keyword evidence="2" id="KW-0067">ATP-binding</keyword>
<evidence type="ECO:0000256" key="1">
    <source>
        <dbReference type="PIRSR" id="PIRSR640198-1"/>
    </source>
</evidence>
<dbReference type="PANTHER" id="PTHR13504">
    <property type="entry name" value="FIDO DOMAIN-CONTAINING PROTEIN DDB_G0283145"/>
    <property type="match status" value="1"/>
</dbReference>
<evidence type="ECO:0000313" key="5">
    <source>
        <dbReference type="Proteomes" id="UP000219994"/>
    </source>
</evidence>
<feature type="active site" evidence="1">
    <location>
        <position position="114"/>
    </location>
</feature>
<comment type="caution">
    <text evidence="4">The sequence shown here is derived from an EMBL/GenBank/DDBJ whole genome shotgun (WGS) entry which is preliminary data.</text>
</comment>
<dbReference type="InterPro" id="IPR040198">
    <property type="entry name" value="Fido_containing"/>
</dbReference>
<dbReference type="SUPFAM" id="SSF140931">
    <property type="entry name" value="Fic-like"/>
    <property type="match status" value="1"/>
</dbReference>
<dbReference type="EMBL" id="NAEP01000028">
    <property type="protein sequence ID" value="PDQ35679.1"/>
    <property type="molecule type" value="Genomic_DNA"/>
</dbReference>
<feature type="binding site" evidence="2">
    <location>
        <begin position="150"/>
        <end position="151"/>
    </location>
    <ligand>
        <name>ATP</name>
        <dbReference type="ChEBI" id="CHEBI:30616"/>
    </ligand>
</feature>
<evidence type="ECO:0000256" key="2">
    <source>
        <dbReference type="PIRSR" id="PIRSR640198-2"/>
    </source>
</evidence>
<gene>
    <name evidence="4" type="ORF">B5766_04265</name>
</gene>
<dbReference type="GO" id="GO:0005524">
    <property type="term" value="F:ATP binding"/>
    <property type="evidence" value="ECO:0007669"/>
    <property type="project" value="UniProtKB-KW"/>
</dbReference>
<dbReference type="Pfam" id="PF02661">
    <property type="entry name" value="Fic"/>
    <property type="match status" value="1"/>
</dbReference>
<evidence type="ECO:0000259" key="3">
    <source>
        <dbReference type="PROSITE" id="PS51459"/>
    </source>
</evidence>
<sequence>MVPGHGSGRPVSPARLSDTLREQRAARLKGGLYHLTQVRMVYNTNRIEGNQLSEDQTRYIYESRTIGGRRTVSPGRIELAVEEIIHDRAVQQGAQGQVSFEGIVDFHYRFEHIHPFQDGNGWEGRTVMFQQRLQNKIMPFIVLDSQKEFYYRGLAGCEVEPGYLRGAPSAWSQGRRPDFVGLSAQKRHRAHAARPRL</sequence>
<proteinExistence type="predicted"/>
<name>A0A2A6FSI3_9MICO</name>
<dbReference type="PANTHER" id="PTHR13504:SF38">
    <property type="entry name" value="FIDO DOMAIN-CONTAINING PROTEIN"/>
    <property type="match status" value="1"/>
</dbReference>
<keyword evidence="2" id="KW-0547">Nucleotide-binding</keyword>
<dbReference type="AlphaFoldDB" id="A0A2A6FSI3"/>
<feature type="binding site" evidence="2">
    <location>
        <begin position="118"/>
        <end position="125"/>
    </location>
    <ligand>
        <name>ATP</name>
        <dbReference type="ChEBI" id="CHEBI:30616"/>
    </ligand>
</feature>
<dbReference type="InterPro" id="IPR003812">
    <property type="entry name" value="Fido"/>
</dbReference>
<reference evidence="5" key="1">
    <citation type="submission" date="2017-03" db="EMBL/GenBank/DDBJ databases">
        <authorList>
            <person name="Lund M.B."/>
        </authorList>
    </citation>
    <scope>NUCLEOTIDE SEQUENCE [LARGE SCALE GENOMIC DNA]</scope>
</reference>
<dbReference type="Proteomes" id="UP000219994">
    <property type="component" value="Unassembled WGS sequence"/>
</dbReference>
<feature type="domain" description="Fido" evidence="3">
    <location>
        <begin position="52"/>
        <end position="185"/>
    </location>
</feature>
<dbReference type="PROSITE" id="PS51459">
    <property type="entry name" value="FIDO"/>
    <property type="match status" value="1"/>
</dbReference>
<protein>
    <recommendedName>
        <fullName evidence="3">Fido domain-containing protein</fullName>
    </recommendedName>
</protein>
<organism evidence="4 5">
    <name type="scientific">Candidatus Lumbricidiphila eiseniae</name>
    <dbReference type="NCBI Taxonomy" id="1969409"/>
    <lineage>
        <taxon>Bacteria</taxon>
        <taxon>Bacillati</taxon>
        <taxon>Actinomycetota</taxon>
        <taxon>Actinomycetes</taxon>
        <taxon>Micrococcales</taxon>
        <taxon>Microbacteriaceae</taxon>
        <taxon>Candidatus Lumbricidiphila</taxon>
    </lineage>
</organism>
<dbReference type="InterPro" id="IPR036597">
    <property type="entry name" value="Fido-like_dom_sf"/>
</dbReference>
<evidence type="ECO:0000313" key="4">
    <source>
        <dbReference type="EMBL" id="PDQ35679.1"/>
    </source>
</evidence>
<dbReference type="Gene3D" id="1.10.3290.10">
    <property type="entry name" value="Fido-like domain"/>
    <property type="match status" value="1"/>
</dbReference>
<accession>A0A2A6FSI3</accession>